<evidence type="ECO:0000313" key="2">
    <source>
        <dbReference type="EMBL" id="EIC02044.1"/>
    </source>
</evidence>
<proteinExistence type="predicted"/>
<dbReference type="PATRIC" id="fig|907348.3.peg.1152"/>
<accession>H7EJV7</accession>
<protein>
    <submittedName>
        <fullName evidence="2">Uncharacterized protein</fullName>
    </submittedName>
</protein>
<feature type="compositionally biased region" description="Basic and acidic residues" evidence="1">
    <location>
        <begin position="509"/>
        <end position="518"/>
    </location>
</feature>
<dbReference type="eggNOG" id="ENOG5033T4C">
    <property type="taxonomic scope" value="Bacteria"/>
</dbReference>
<evidence type="ECO:0000256" key="1">
    <source>
        <dbReference type="SAM" id="MobiDB-lite"/>
    </source>
</evidence>
<dbReference type="AlphaFoldDB" id="H7EJV7"/>
<dbReference type="STRING" id="907348.TresaDRAFT_1380"/>
<dbReference type="EMBL" id="AGRW01000043">
    <property type="protein sequence ID" value="EIC02044.1"/>
    <property type="molecule type" value="Genomic_DNA"/>
</dbReference>
<dbReference type="Proteomes" id="UP000003571">
    <property type="component" value="Unassembled WGS sequence"/>
</dbReference>
<feature type="region of interest" description="Disordered" evidence="1">
    <location>
        <begin position="496"/>
        <end position="518"/>
    </location>
</feature>
<organism evidence="2 3">
    <name type="scientific">Treponema saccharophilum DSM 2985</name>
    <dbReference type="NCBI Taxonomy" id="907348"/>
    <lineage>
        <taxon>Bacteria</taxon>
        <taxon>Pseudomonadati</taxon>
        <taxon>Spirochaetota</taxon>
        <taxon>Spirochaetia</taxon>
        <taxon>Spirochaetales</taxon>
        <taxon>Treponemataceae</taxon>
        <taxon>Treponema</taxon>
    </lineage>
</organism>
<gene>
    <name evidence="2" type="ORF">TresaDRAFT_1380</name>
</gene>
<keyword evidence="3" id="KW-1185">Reference proteome</keyword>
<comment type="caution">
    <text evidence="2">The sequence shown here is derived from an EMBL/GenBank/DDBJ whole genome shotgun (WGS) entry which is preliminary data.</text>
</comment>
<reference evidence="2 3" key="1">
    <citation type="submission" date="2011-09" db="EMBL/GenBank/DDBJ databases">
        <title>The draft genome of Treponema saccharophilum DSM 2985.</title>
        <authorList>
            <consortium name="US DOE Joint Genome Institute (JGI-PGF)"/>
            <person name="Lucas S."/>
            <person name="Copeland A."/>
            <person name="Lapidus A."/>
            <person name="Glavina del Rio T."/>
            <person name="Dalin E."/>
            <person name="Tice H."/>
            <person name="Bruce D."/>
            <person name="Goodwin L."/>
            <person name="Pitluck S."/>
            <person name="Peters L."/>
            <person name="Kyrpides N."/>
            <person name="Mavromatis K."/>
            <person name="Ivanova N."/>
            <person name="Markowitz V."/>
            <person name="Cheng J.-F."/>
            <person name="Hugenholtz P."/>
            <person name="Woyke T."/>
            <person name="Wu D."/>
            <person name="Gronow S."/>
            <person name="Wellnitz S."/>
            <person name="Brambilla E."/>
            <person name="Klenk H.-P."/>
            <person name="Eisen J.A."/>
        </authorList>
    </citation>
    <scope>NUCLEOTIDE SEQUENCE [LARGE SCALE GENOMIC DNA]</scope>
    <source>
        <strain evidence="2 3">DSM 2985</strain>
    </source>
</reference>
<name>H7EJV7_9SPIR</name>
<evidence type="ECO:0000313" key="3">
    <source>
        <dbReference type="Proteomes" id="UP000003571"/>
    </source>
</evidence>
<sequence length="655" mass="76084">MRSMATTNILSILKFFASKQKSGVVDFGEFCAYLKKYSEHHLEELPSLSCYIEDTVKSLLPELEKLISARQVAITELANEKKMINVVPYFVDKFAERYKDIEATPNLPFPTIADLPKITPKTIVTTDSADSILYKFLDNQELNDRTLYGLILPNDEPIIILPSNVEVKGLVENSLAKVQYMLKKEGYHDYFLKKLTGTNPGKELTAKNFFNRFVDRPDHAIEILSQSSEDFYLWHQLCYFIKQDYKKVKDYTQEDISTIQAIMITEIAANYFKSRAMDKSKRDTALKTLDQLLNKPPYYFTYDDITTFVDSKGQPLLSQYSEQDLKDWLHEKSTGGDAHSLPDLLIFKMEDEKKYFIFKSKILQLVIRLCTEAREVVRRTITDHWYIVLKNFGSLPEMHDQQAFEARLQQEVREQSPVLYSLLTASFLPLLTYEKFGDEDADKVTLFANGELIPYSELLLMNRHEILTDSKIKLPFWYTLPVISWIAKMMLKQPKRRRNIKPKTSAQQYHEKESKESLENMETNAMISKNSNISRKIQLKEAARSAEKNLVSEKSTLDRELESYEHIWNKKLGESRTNLTEDVNVLIRDYMRTVLRTMSPSGFTIERIRSLASTLTKTPALMKIGELDALERYIQLYIIKLVKNLPTYSQLESLK</sequence>